<comment type="caution">
    <text evidence="2">The sequence shown here is derived from an EMBL/GenBank/DDBJ whole genome shotgun (WGS) entry which is preliminary data.</text>
</comment>
<keyword evidence="3" id="KW-1185">Reference proteome</keyword>
<feature type="compositionally biased region" description="Basic and acidic residues" evidence="1">
    <location>
        <begin position="54"/>
        <end position="74"/>
    </location>
</feature>
<organism evidence="2 3">
    <name type="scientific">Danionella cerebrum</name>
    <dbReference type="NCBI Taxonomy" id="2873325"/>
    <lineage>
        <taxon>Eukaryota</taxon>
        <taxon>Metazoa</taxon>
        <taxon>Chordata</taxon>
        <taxon>Craniata</taxon>
        <taxon>Vertebrata</taxon>
        <taxon>Euteleostomi</taxon>
        <taxon>Actinopterygii</taxon>
        <taxon>Neopterygii</taxon>
        <taxon>Teleostei</taxon>
        <taxon>Ostariophysi</taxon>
        <taxon>Cypriniformes</taxon>
        <taxon>Danionidae</taxon>
        <taxon>Danioninae</taxon>
        <taxon>Danionella</taxon>
    </lineage>
</organism>
<evidence type="ECO:0000313" key="3">
    <source>
        <dbReference type="Proteomes" id="UP000316079"/>
    </source>
</evidence>
<evidence type="ECO:0000313" key="2">
    <source>
        <dbReference type="EMBL" id="TRZ00692.1"/>
    </source>
</evidence>
<dbReference type="Proteomes" id="UP000316079">
    <property type="component" value="Unassembled WGS sequence"/>
</dbReference>
<feature type="region of interest" description="Disordered" evidence="1">
    <location>
        <begin position="28"/>
        <end position="74"/>
    </location>
</feature>
<reference evidence="2 3" key="1">
    <citation type="journal article" date="2019" name="Sci. Data">
        <title>Hybrid genome assembly and annotation of Danionella translucida.</title>
        <authorList>
            <person name="Kadobianskyi M."/>
            <person name="Schulze L."/>
            <person name="Schuelke M."/>
            <person name="Judkewitz B."/>
        </authorList>
    </citation>
    <scope>NUCLEOTIDE SEQUENCE [LARGE SCALE GENOMIC DNA]</scope>
    <source>
        <strain evidence="2 3">Bolton</strain>
    </source>
</reference>
<dbReference type="EMBL" id="SRMA01024300">
    <property type="protein sequence ID" value="TRZ00692.1"/>
    <property type="molecule type" value="Genomic_DNA"/>
</dbReference>
<sequence length="74" mass="8304">MLWHKRQLVSCPEELSAALESHHQAMIASGSDQHHKAHGLPAPHLSQESTASVMEKKVQPHPENPESHGFKLRR</sequence>
<accession>A0A553REU7</accession>
<proteinExistence type="predicted"/>
<gene>
    <name evidence="2" type="ORF">DNTS_012315</name>
</gene>
<evidence type="ECO:0000256" key="1">
    <source>
        <dbReference type="SAM" id="MobiDB-lite"/>
    </source>
</evidence>
<protein>
    <submittedName>
        <fullName evidence="2">Uncharacterized protein</fullName>
    </submittedName>
</protein>
<name>A0A553REU7_9TELE</name>
<dbReference type="AlphaFoldDB" id="A0A553REU7"/>